<dbReference type="GO" id="GO:0003917">
    <property type="term" value="F:DNA topoisomerase type I (single strand cut, ATP-independent) activity"/>
    <property type="evidence" value="ECO:0007669"/>
    <property type="project" value="UniProtKB-EC"/>
</dbReference>
<dbReference type="GO" id="GO:0006310">
    <property type="term" value="P:DNA recombination"/>
    <property type="evidence" value="ECO:0007669"/>
    <property type="project" value="TreeGrafter"/>
</dbReference>
<dbReference type="SMART" id="SM00436">
    <property type="entry name" value="TOP1Bc"/>
    <property type="match status" value="1"/>
</dbReference>
<dbReference type="Gene3D" id="3.30.65.10">
    <property type="entry name" value="Bacterial Topoisomerase I, domain 1"/>
    <property type="match status" value="2"/>
</dbReference>
<dbReference type="PRINTS" id="PR00417">
    <property type="entry name" value="PRTPISMRASEI"/>
</dbReference>
<dbReference type="Pfam" id="PF01131">
    <property type="entry name" value="Topoisom_bac"/>
    <property type="match status" value="1"/>
</dbReference>
<dbReference type="InterPro" id="IPR023405">
    <property type="entry name" value="Topo_IA_core_domain"/>
</dbReference>
<evidence type="ECO:0000256" key="5">
    <source>
        <dbReference type="ARBA" id="ARBA00022771"/>
    </source>
</evidence>
<dbReference type="GO" id="GO:0003677">
    <property type="term" value="F:DNA binding"/>
    <property type="evidence" value="ECO:0007669"/>
    <property type="project" value="UniProtKB-KW"/>
</dbReference>
<accession>A0A7L7TGI5</accession>
<dbReference type="Gene3D" id="2.70.20.10">
    <property type="entry name" value="Topoisomerase I, domain 3"/>
    <property type="match status" value="1"/>
</dbReference>
<dbReference type="Pfam" id="PF01751">
    <property type="entry name" value="Toprim"/>
    <property type="match status" value="1"/>
</dbReference>
<dbReference type="InterPro" id="IPR013824">
    <property type="entry name" value="Topo_IA_cen_sub1"/>
</dbReference>
<keyword evidence="17" id="KW-0614">Plasmid</keyword>
<keyword evidence="8" id="KW-0238">DNA-binding</keyword>
<dbReference type="InterPro" id="IPR006171">
    <property type="entry name" value="TOPRIM_dom"/>
</dbReference>
<feature type="domain" description="Toprim" evidence="15">
    <location>
        <begin position="2"/>
        <end position="131"/>
    </location>
</feature>
<proteinExistence type="inferred from homology"/>
<comment type="catalytic activity">
    <reaction evidence="1">
        <text>ATP-independent breakage of single-stranded DNA, followed by passage and rejoining.</text>
        <dbReference type="EC" id="5.6.2.1"/>
    </reaction>
</comment>
<dbReference type="CDD" id="cd03362">
    <property type="entry name" value="TOPRIM_TopoIA_TopoIII"/>
    <property type="match status" value="1"/>
</dbReference>
<dbReference type="Gene3D" id="3.40.50.140">
    <property type="match status" value="1"/>
</dbReference>
<dbReference type="PANTHER" id="PTHR11390:SF21">
    <property type="entry name" value="DNA TOPOISOMERASE 3-ALPHA"/>
    <property type="match status" value="1"/>
</dbReference>
<evidence type="ECO:0000256" key="14">
    <source>
        <dbReference type="SAM" id="MobiDB-lite"/>
    </source>
</evidence>
<reference evidence="17" key="1">
    <citation type="submission" date="2019-02" db="EMBL/GenBank/DDBJ databases">
        <authorList>
            <person name="Taiaroa G."/>
            <person name="Butler M."/>
            <person name="Lamont I."/>
            <person name="Black M."/>
            <person name="Poulter J."/>
            <person name="Zhao M."/>
            <person name="Poulter R."/>
        </authorList>
    </citation>
    <scope>NUCLEOTIDE SEQUENCE</scope>
    <source>
        <strain evidence="17">1215</strain>
        <plasmid evidence="17">pMG4_1215</plasmid>
    </source>
</reference>
<evidence type="ECO:0000256" key="13">
    <source>
        <dbReference type="ARBA" id="ARBA00032877"/>
    </source>
</evidence>
<keyword evidence="9 17" id="KW-0413">Isomerase</keyword>
<dbReference type="SMART" id="SM00493">
    <property type="entry name" value="TOPRIM"/>
    <property type="match status" value="1"/>
</dbReference>
<dbReference type="InterPro" id="IPR013498">
    <property type="entry name" value="Topo_IA_Znf"/>
</dbReference>
<evidence type="ECO:0000256" key="12">
    <source>
        <dbReference type="ARBA" id="ARBA00032235"/>
    </source>
</evidence>
<dbReference type="PANTHER" id="PTHR11390">
    <property type="entry name" value="PROKARYOTIC DNA TOPOISOMERASE"/>
    <property type="match status" value="1"/>
</dbReference>
<feature type="region of interest" description="Disordered" evidence="14">
    <location>
        <begin position="442"/>
        <end position="462"/>
    </location>
</feature>
<dbReference type="InterPro" id="IPR003601">
    <property type="entry name" value="Topo_IA_2"/>
</dbReference>
<evidence type="ECO:0000256" key="7">
    <source>
        <dbReference type="ARBA" id="ARBA00023029"/>
    </source>
</evidence>
<dbReference type="GO" id="GO:0006281">
    <property type="term" value="P:DNA repair"/>
    <property type="evidence" value="ECO:0007669"/>
    <property type="project" value="TreeGrafter"/>
</dbReference>
<dbReference type="InterPro" id="IPR034144">
    <property type="entry name" value="TOPRIM_TopoIII"/>
</dbReference>
<dbReference type="GO" id="GO:0006265">
    <property type="term" value="P:DNA topological change"/>
    <property type="evidence" value="ECO:0007669"/>
    <property type="project" value="InterPro"/>
</dbReference>
<evidence type="ECO:0000256" key="4">
    <source>
        <dbReference type="ARBA" id="ARBA00022737"/>
    </source>
</evidence>
<evidence type="ECO:0000256" key="11">
    <source>
        <dbReference type="ARBA" id="ARBA00031985"/>
    </source>
</evidence>
<evidence type="ECO:0000256" key="6">
    <source>
        <dbReference type="ARBA" id="ARBA00022833"/>
    </source>
</evidence>
<dbReference type="SUPFAM" id="SSF57783">
    <property type="entry name" value="Zinc beta-ribbon"/>
    <property type="match status" value="1"/>
</dbReference>
<dbReference type="PROSITE" id="PS52039">
    <property type="entry name" value="TOPO_IA_2"/>
    <property type="match status" value="1"/>
</dbReference>
<comment type="similarity">
    <text evidence="2">Belongs to the type IA topoisomerase family.</text>
</comment>
<dbReference type="EC" id="5.6.2.1" evidence="3"/>
<dbReference type="Pfam" id="PF01396">
    <property type="entry name" value="Zn_ribbon_Top1"/>
    <property type="match status" value="2"/>
</dbReference>
<evidence type="ECO:0000256" key="8">
    <source>
        <dbReference type="ARBA" id="ARBA00023125"/>
    </source>
</evidence>
<organism evidence="17">
    <name type="scientific">Pseudomonas syringae pv. actinidiae</name>
    <dbReference type="NCBI Taxonomy" id="103796"/>
    <lineage>
        <taxon>Bacteria</taxon>
        <taxon>Pseudomonadati</taxon>
        <taxon>Pseudomonadota</taxon>
        <taxon>Gammaproteobacteria</taxon>
        <taxon>Pseudomonadales</taxon>
        <taxon>Pseudomonadaceae</taxon>
        <taxon>Pseudomonas</taxon>
        <taxon>Pseudomonas syringae</taxon>
    </lineage>
</organism>
<dbReference type="InterPro" id="IPR013825">
    <property type="entry name" value="Topo_IA_cen_sub2"/>
</dbReference>
<keyword evidence="4" id="KW-0677">Repeat</keyword>
<keyword evidence="5" id="KW-0863">Zinc-finger</keyword>
<feature type="domain" description="Topo IA-type catalytic" evidence="16">
    <location>
        <begin position="152"/>
        <end position="600"/>
    </location>
</feature>
<dbReference type="GO" id="GO:0043597">
    <property type="term" value="C:cytoplasmic replication fork"/>
    <property type="evidence" value="ECO:0007669"/>
    <property type="project" value="TreeGrafter"/>
</dbReference>
<keyword evidence="7" id="KW-0799">Topoisomerase</keyword>
<keyword evidence="5" id="KW-0479">Metal-binding</keyword>
<sequence length="713" mass="79384">MTTVVLCEKPTQSKVHASLFGIAESGAGYHKAKNGWIFTHSIGHMVEMVEPGDLEPRWKNWDLENLPIIPKTWKMAAYKDKAEQLKTVLRLLKSADEIIIATDCGREGELIGRELIDLSGNSKYRLLRFWSSSLDEASLRAAWNKLRDGREFDTLHQAALVRSRFDYMWGMTNSRGATLTFAPSGTVFPIGRVQTPVLNLVVIRHLAIVNFTPQVFFTLAALVNTSAGDVVMTFAPKGHEHRLWEKSKADALAASIQGTRGQLAVESNDKRESPPKFPSQSDLQKECSRRWKWTLDHTLDIGQSLYDAKYISYPRTGCNLMPEEQIPDVPGILTGLEGAGWVPSLSITGTPTPIYRKDRIQPDSEIQKNFDHHAILPTTSIPTGLSGDEKLLYQLIVLYYIRALSPDYEYNQVDATLPAGGILLKASGVTPLKLGFKALEPKAAESTQDDSDKGTKQLPPLTDGMDALVQRVDVKQGVTKAPPYYTEGTLLDDMINVHKFVTSPEQRARLKETSGLGTEATRANMVKELRNRKLIIPGPKKGDIDCSEKSLLLIQSIPDILKDPGQTAIWEDYMDHVRFKRITFEDAMGAANNAVERCALFYKQKGMNQERADAMKPIFEFNGFATNCPTCSKPMAYLKNGKFGPYWACSDRECKTSLKAAQDGKPIPKADAVVGELCEKCKKKHLVLRQSSKGPFWACSGFPKCKHTAKFEA</sequence>
<dbReference type="EMBL" id="MK569690">
    <property type="protein sequence ID" value="QOC74190.1"/>
    <property type="molecule type" value="Genomic_DNA"/>
</dbReference>
<dbReference type="SUPFAM" id="SSF56712">
    <property type="entry name" value="Prokaryotic type I DNA topoisomerase"/>
    <property type="match status" value="1"/>
</dbReference>
<evidence type="ECO:0000313" key="17">
    <source>
        <dbReference type="EMBL" id="QOC74190.1"/>
    </source>
</evidence>
<dbReference type="InterPro" id="IPR003602">
    <property type="entry name" value="Topo_IA_DNA-bd_dom"/>
</dbReference>
<evidence type="ECO:0000259" key="16">
    <source>
        <dbReference type="PROSITE" id="PS52039"/>
    </source>
</evidence>
<evidence type="ECO:0000256" key="1">
    <source>
        <dbReference type="ARBA" id="ARBA00000213"/>
    </source>
</evidence>
<protein>
    <recommendedName>
        <fullName evidence="3">DNA topoisomerase</fullName>
        <ecNumber evidence="3">5.6.2.1</ecNumber>
    </recommendedName>
    <alternativeName>
        <fullName evidence="13">Omega-protein</fullName>
    </alternativeName>
    <alternativeName>
        <fullName evidence="12">Relaxing enzyme</fullName>
    </alternativeName>
    <alternativeName>
        <fullName evidence="10">Swivelase</fullName>
    </alternativeName>
    <alternativeName>
        <fullName evidence="11">Untwisting enzyme</fullName>
    </alternativeName>
</protein>
<evidence type="ECO:0000256" key="2">
    <source>
        <dbReference type="ARBA" id="ARBA00009446"/>
    </source>
</evidence>
<evidence type="ECO:0000256" key="9">
    <source>
        <dbReference type="ARBA" id="ARBA00023235"/>
    </source>
</evidence>
<dbReference type="InterPro" id="IPR013826">
    <property type="entry name" value="Topo_IA_cen_sub3"/>
</dbReference>
<keyword evidence="6" id="KW-0862">Zinc</keyword>
<dbReference type="PROSITE" id="PS50880">
    <property type="entry name" value="TOPRIM"/>
    <property type="match status" value="1"/>
</dbReference>
<dbReference type="Gene3D" id="1.10.290.10">
    <property type="entry name" value="Topoisomerase I, domain 4"/>
    <property type="match status" value="1"/>
</dbReference>
<evidence type="ECO:0000256" key="3">
    <source>
        <dbReference type="ARBA" id="ARBA00012891"/>
    </source>
</evidence>
<dbReference type="Gene3D" id="1.10.460.10">
    <property type="entry name" value="Topoisomerase I, domain 2"/>
    <property type="match status" value="1"/>
</dbReference>
<dbReference type="RefSeq" id="WP_054076217.1">
    <property type="nucleotide sequence ID" value="NZ_MK569690.1"/>
</dbReference>
<dbReference type="InterPro" id="IPR000380">
    <property type="entry name" value="Topo_IA"/>
</dbReference>
<evidence type="ECO:0000256" key="10">
    <source>
        <dbReference type="ARBA" id="ARBA00030003"/>
    </source>
</evidence>
<dbReference type="GO" id="GO:0008270">
    <property type="term" value="F:zinc ion binding"/>
    <property type="evidence" value="ECO:0007669"/>
    <property type="project" value="UniProtKB-KW"/>
</dbReference>
<name>A0A7L7TGI5_PSESF</name>
<geneLocation type="plasmid" evidence="17">
    <name>pMG4_1215</name>
</geneLocation>
<dbReference type="InterPro" id="IPR013497">
    <property type="entry name" value="Topo_IA_cen"/>
</dbReference>
<evidence type="ECO:0000259" key="15">
    <source>
        <dbReference type="PROSITE" id="PS50880"/>
    </source>
</evidence>
<dbReference type="AlphaFoldDB" id="A0A7L7TGI5"/>
<feature type="region of interest" description="Disordered" evidence="14">
    <location>
        <begin position="263"/>
        <end position="283"/>
    </location>
</feature>
<dbReference type="SMART" id="SM00437">
    <property type="entry name" value="TOP1Ac"/>
    <property type="match status" value="1"/>
</dbReference>